<protein>
    <submittedName>
        <fullName evidence="1">Uncharacterized protein</fullName>
    </submittedName>
</protein>
<evidence type="ECO:0000313" key="1">
    <source>
        <dbReference type="EMBL" id="KAK4679786.1"/>
    </source>
</evidence>
<dbReference type="GeneID" id="87960790"/>
<keyword evidence="2" id="KW-1185">Reference proteome</keyword>
<reference evidence="1 2" key="1">
    <citation type="journal article" date="2023" name="bioRxiv">
        <title>High-quality genome assemblies of four members of thePodospora anserinaspecies complex.</title>
        <authorList>
            <person name="Ament-Velasquez S.L."/>
            <person name="Vogan A.A."/>
            <person name="Wallerman O."/>
            <person name="Hartmann F."/>
            <person name="Gautier V."/>
            <person name="Silar P."/>
            <person name="Giraud T."/>
            <person name="Johannesson H."/>
        </authorList>
    </citation>
    <scope>NUCLEOTIDE SEQUENCE [LARGE SCALE GENOMIC DNA]</scope>
    <source>
        <strain evidence="1 2">CBS 124.78</strain>
    </source>
</reference>
<accession>A0ABR0IHA8</accession>
<proteinExistence type="predicted"/>
<dbReference type="Proteomes" id="UP001323617">
    <property type="component" value="Unassembled WGS sequence"/>
</dbReference>
<name>A0ABR0IHA8_9PEZI</name>
<evidence type="ECO:0000313" key="2">
    <source>
        <dbReference type="Proteomes" id="UP001323617"/>
    </source>
</evidence>
<gene>
    <name evidence="1" type="ORF">QC764_0038310</name>
</gene>
<sequence length="89" mass="9782">MSTVIHLKVVFGSCPQPLCGLRRRVNFNMILGIPTKSRSPPIRFEFLCNTSYRGHSLHRKVGVWGHSAHSKLLGSAMDALVGPGPKTLD</sequence>
<comment type="caution">
    <text evidence="1">The sequence shown here is derived from an EMBL/GenBank/DDBJ whole genome shotgun (WGS) entry which is preliminary data.</text>
</comment>
<dbReference type="RefSeq" id="XP_062803256.1">
    <property type="nucleotide sequence ID" value="XM_062940261.1"/>
</dbReference>
<dbReference type="EMBL" id="JAFFHC010000002">
    <property type="protein sequence ID" value="KAK4679786.1"/>
    <property type="molecule type" value="Genomic_DNA"/>
</dbReference>
<organism evidence="1 2">
    <name type="scientific">Podospora pseudoanserina</name>
    <dbReference type="NCBI Taxonomy" id="2609844"/>
    <lineage>
        <taxon>Eukaryota</taxon>
        <taxon>Fungi</taxon>
        <taxon>Dikarya</taxon>
        <taxon>Ascomycota</taxon>
        <taxon>Pezizomycotina</taxon>
        <taxon>Sordariomycetes</taxon>
        <taxon>Sordariomycetidae</taxon>
        <taxon>Sordariales</taxon>
        <taxon>Podosporaceae</taxon>
        <taxon>Podospora</taxon>
    </lineage>
</organism>